<dbReference type="Pfam" id="PF00905">
    <property type="entry name" value="Transpeptidase"/>
    <property type="match status" value="1"/>
</dbReference>
<evidence type="ECO:0000256" key="4">
    <source>
        <dbReference type="ARBA" id="ARBA00022645"/>
    </source>
</evidence>
<dbReference type="GO" id="GO:0004180">
    <property type="term" value="F:carboxypeptidase activity"/>
    <property type="evidence" value="ECO:0007669"/>
    <property type="project" value="UniProtKB-KW"/>
</dbReference>
<keyword evidence="6" id="KW-0328">Glycosyltransferase</keyword>
<dbReference type="EMBL" id="CP120682">
    <property type="protein sequence ID" value="WKN34132.1"/>
    <property type="molecule type" value="Genomic_DNA"/>
</dbReference>
<evidence type="ECO:0000256" key="11">
    <source>
        <dbReference type="ARBA" id="ARBA00049902"/>
    </source>
</evidence>
<dbReference type="SUPFAM" id="SSF56601">
    <property type="entry name" value="beta-lactamase/transpeptidase-like"/>
    <property type="match status" value="1"/>
</dbReference>
<dbReference type="InterPro" id="IPR023346">
    <property type="entry name" value="Lysozyme-like_dom_sf"/>
</dbReference>
<feature type="domain" description="Penicillin-binding protein transpeptidase" evidence="13">
    <location>
        <begin position="309"/>
        <end position="430"/>
    </location>
</feature>
<evidence type="ECO:0000256" key="8">
    <source>
        <dbReference type="ARBA" id="ARBA00022801"/>
    </source>
</evidence>
<dbReference type="InterPro" id="IPR009647">
    <property type="entry name" value="PBP_C"/>
</dbReference>
<comment type="catalytic activity">
    <reaction evidence="11">
        <text>[GlcNAc-(1-&gt;4)-Mur2Ac(oyl-L-Ala-gamma-D-Glu-L-Lys-D-Ala-D-Ala)](n)-di-trans,octa-cis-undecaprenyl diphosphate + beta-D-GlcNAc-(1-&gt;4)-Mur2Ac(oyl-L-Ala-gamma-D-Glu-L-Lys-D-Ala-D-Ala)-di-trans,octa-cis-undecaprenyl diphosphate = [GlcNAc-(1-&gt;4)-Mur2Ac(oyl-L-Ala-gamma-D-Glu-L-Lys-D-Ala-D-Ala)](n+1)-di-trans,octa-cis-undecaprenyl diphosphate + di-trans,octa-cis-undecaprenyl diphosphate + H(+)</text>
        <dbReference type="Rhea" id="RHEA:23708"/>
        <dbReference type="Rhea" id="RHEA-COMP:9602"/>
        <dbReference type="Rhea" id="RHEA-COMP:9603"/>
        <dbReference type="ChEBI" id="CHEBI:15378"/>
        <dbReference type="ChEBI" id="CHEBI:58405"/>
        <dbReference type="ChEBI" id="CHEBI:60033"/>
        <dbReference type="ChEBI" id="CHEBI:78435"/>
        <dbReference type="EC" id="2.4.99.28"/>
    </reaction>
</comment>
<comment type="pathway">
    <text evidence="1">Cell wall biogenesis; peptidoglycan biosynthesis.</text>
</comment>
<reference evidence="16" key="2">
    <citation type="journal article" date="2024" name="Antonie Van Leeuwenhoek">
        <title>Roseihalotalea indica gen. nov., sp. nov., a halophilic Bacteroidetes from mesopelagic Southwest Indian Ocean with higher carbohydrate metabolic potential.</title>
        <authorList>
            <person name="Chen B."/>
            <person name="Zhang M."/>
            <person name="Lin D."/>
            <person name="Ye J."/>
            <person name="Tang K."/>
        </authorList>
    </citation>
    <scope>NUCLEOTIDE SEQUENCE</scope>
    <source>
        <strain evidence="16">TK19036</strain>
    </source>
</reference>
<feature type="domain" description="Penicillin-binding C-terminal" evidence="15">
    <location>
        <begin position="708"/>
        <end position="790"/>
    </location>
</feature>
<feature type="domain" description="Glycosyl transferase family 51" evidence="14">
    <location>
        <begin position="67"/>
        <end position="230"/>
    </location>
</feature>
<evidence type="ECO:0000256" key="10">
    <source>
        <dbReference type="ARBA" id="ARBA00044770"/>
    </source>
</evidence>
<reference evidence="16" key="1">
    <citation type="journal article" date="2023" name="Comput. Struct. Biotechnol. J.">
        <title>Discovery of a novel marine Bacteroidetes with a rich repertoire of carbohydrate-active enzymes.</title>
        <authorList>
            <person name="Chen B."/>
            <person name="Liu G."/>
            <person name="Chen Q."/>
            <person name="Wang H."/>
            <person name="Liu L."/>
            <person name="Tang K."/>
        </authorList>
    </citation>
    <scope>NUCLEOTIDE SEQUENCE</scope>
    <source>
        <strain evidence="16">TK19036</strain>
    </source>
</reference>
<keyword evidence="5" id="KW-0645">Protease</keyword>
<dbReference type="GO" id="GO:0006508">
    <property type="term" value="P:proteolysis"/>
    <property type="evidence" value="ECO:0007669"/>
    <property type="project" value="UniProtKB-KW"/>
</dbReference>
<evidence type="ECO:0000256" key="5">
    <source>
        <dbReference type="ARBA" id="ARBA00022670"/>
    </source>
</evidence>
<dbReference type="SUPFAM" id="SSF53955">
    <property type="entry name" value="Lysozyme-like"/>
    <property type="match status" value="1"/>
</dbReference>
<keyword evidence="9" id="KW-0511">Multifunctional enzyme</keyword>
<dbReference type="InterPro" id="IPR050396">
    <property type="entry name" value="Glycosyltr_51/Transpeptidase"/>
</dbReference>
<protein>
    <recommendedName>
        <fullName evidence="10">peptidoglycan glycosyltransferase</fullName>
        <ecNumber evidence="10">2.4.99.28</ecNumber>
    </recommendedName>
</protein>
<dbReference type="Gene3D" id="3.40.710.10">
    <property type="entry name" value="DD-peptidase/beta-lactamase superfamily"/>
    <property type="match status" value="1"/>
</dbReference>
<evidence type="ECO:0000256" key="7">
    <source>
        <dbReference type="ARBA" id="ARBA00022679"/>
    </source>
</evidence>
<dbReference type="InterPro" id="IPR036950">
    <property type="entry name" value="PBP_transglycosylase"/>
</dbReference>
<dbReference type="Gene3D" id="1.10.3810.10">
    <property type="entry name" value="Biosynthetic peptidoglycan transglycosylase-like"/>
    <property type="match status" value="1"/>
</dbReference>
<dbReference type="GO" id="GO:0008955">
    <property type="term" value="F:peptidoglycan glycosyltransferase activity"/>
    <property type="evidence" value="ECO:0007669"/>
    <property type="project" value="UniProtKB-EC"/>
</dbReference>
<keyword evidence="8" id="KW-0378">Hydrolase</keyword>
<dbReference type="InterPro" id="IPR001460">
    <property type="entry name" value="PCN-bd_Tpept"/>
</dbReference>
<evidence type="ECO:0000259" key="14">
    <source>
        <dbReference type="Pfam" id="PF00912"/>
    </source>
</evidence>
<dbReference type="GO" id="GO:0008658">
    <property type="term" value="F:penicillin binding"/>
    <property type="evidence" value="ECO:0007669"/>
    <property type="project" value="InterPro"/>
</dbReference>
<feature type="transmembrane region" description="Helical" evidence="12">
    <location>
        <begin position="12"/>
        <end position="35"/>
    </location>
</feature>
<accession>A0AA49GGH1</accession>
<dbReference type="PANTHER" id="PTHR32282">
    <property type="entry name" value="BINDING PROTEIN TRANSPEPTIDASE, PUTATIVE-RELATED"/>
    <property type="match status" value="1"/>
</dbReference>
<dbReference type="GO" id="GO:0030288">
    <property type="term" value="C:outer membrane-bounded periplasmic space"/>
    <property type="evidence" value="ECO:0007669"/>
    <property type="project" value="TreeGrafter"/>
</dbReference>
<comment type="similarity">
    <text evidence="2">In the C-terminal section; belongs to the transpeptidase family.</text>
</comment>
<evidence type="ECO:0000256" key="9">
    <source>
        <dbReference type="ARBA" id="ARBA00023268"/>
    </source>
</evidence>
<keyword evidence="4" id="KW-0121">Carboxypeptidase</keyword>
<dbReference type="InterPro" id="IPR011815">
    <property type="entry name" value="PBP_1c"/>
</dbReference>
<dbReference type="GO" id="GO:0009252">
    <property type="term" value="P:peptidoglycan biosynthetic process"/>
    <property type="evidence" value="ECO:0007669"/>
    <property type="project" value="InterPro"/>
</dbReference>
<evidence type="ECO:0000256" key="3">
    <source>
        <dbReference type="ARBA" id="ARBA00007739"/>
    </source>
</evidence>
<gene>
    <name evidence="16" type="primary">pbpC</name>
    <name evidence="16" type="ORF">K4G66_17275</name>
</gene>
<evidence type="ECO:0000313" key="16">
    <source>
        <dbReference type="EMBL" id="WKN34132.1"/>
    </source>
</evidence>
<keyword evidence="7" id="KW-0808">Transferase</keyword>
<dbReference type="InterPro" id="IPR001264">
    <property type="entry name" value="Glyco_trans_51"/>
</dbReference>
<evidence type="ECO:0000256" key="2">
    <source>
        <dbReference type="ARBA" id="ARBA00007090"/>
    </source>
</evidence>
<dbReference type="PANTHER" id="PTHR32282:SF15">
    <property type="entry name" value="PENICILLIN-BINDING PROTEIN 1C"/>
    <property type="match status" value="1"/>
</dbReference>
<evidence type="ECO:0000259" key="15">
    <source>
        <dbReference type="Pfam" id="PF06832"/>
    </source>
</evidence>
<organism evidence="16">
    <name type="scientific">Roseihalotalea indica</name>
    <dbReference type="NCBI Taxonomy" id="2867963"/>
    <lineage>
        <taxon>Bacteria</taxon>
        <taxon>Pseudomonadati</taxon>
        <taxon>Bacteroidota</taxon>
        <taxon>Cytophagia</taxon>
        <taxon>Cytophagales</taxon>
        <taxon>Catalimonadaceae</taxon>
        <taxon>Roseihalotalea</taxon>
    </lineage>
</organism>
<dbReference type="Pfam" id="PF06832">
    <property type="entry name" value="BiPBP_C"/>
    <property type="match status" value="1"/>
</dbReference>
<keyword evidence="12" id="KW-1133">Transmembrane helix</keyword>
<name>A0AA49GGH1_9BACT</name>
<dbReference type="EC" id="2.4.99.28" evidence="10"/>
<dbReference type="NCBIfam" id="TIGR02073">
    <property type="entry name" value="PBP_1c"/>
    <property type="match status" value="1"/>
</dbReference>
<keyword evidence="12" id="KW-0472">Membrane</keyword>
<dbReference type="Pfam" id="PF00912">
    <property type="entry name" value="Transgly"/>
    <property type="match status" value="1"/>
</dbReference>
<proteinExistence type="inferred from homology"/>
<dbReference type="InterPro" id="IPR012338">
    <property type="entry name" value="Beta-lactam/transpept-like"/>
</dbReference>
<evidence type="ECO:0000256" key="12">
    <source>
        <dbReference type="SAM" id="Phobius"/>
    </source>
</evidence>
<evidence type="ECO:0000256" key="6">
    <source>
        <dbReference type="ARBA" id="ARBA00022676"/>
    </source>
</evidence>
<dbReference type="AlphaFoldDB" id="A0AA49GGH1"/>
<keyword evidence="12" id="KW-0812">Transmembrane</keyword>
<evidence type="ECO:0000259" key="13">
    <source>
        <dbReference type="Pfam" id="PF00905"/>
    </source>
</evidence>
<evidence type="ECO:0000256" key="1">
    <source>
        <dbReference type="ARBA" id="ARBA00004752"/>
    </source>
</evidence>
<sequence length="804" mass="89869">MMKVPSYNIKYWLRHHVGWVGGGLLFVVFSIFYYFSLSLPLFDTPYATVLKDAQGDVLSASIADDGQWRFPPVDSVSDKFRQAILHFEDQYFYQHPGFNPVSLLRATYQNIKAGRIVSGGSTLTMQVIRLSRGEDRTVWEKLQEIALATRLELALSKDEILTLYAAHAPFGGNVVGLDAAAWRYFGTRPEKLSWAESALLAVLPNSPALIYPGKNDEQLIRKRNRLLTKLHENQVIDSLTHQLALTEPLPGPPQPLPQIAPHLLTRMVQEGKKGEQTTTTLQVALQRQVTAMVERHSQSLRGNHIYNAAALVVDVETGQTLAYVGNTQAGVEHGASVDIITAPRSTGSVLKPILYASMLHEGMILPQSLIPDIPTYIDGFVPQNFDKQFEGAVPADQVISRSLNVPSVRMLQEYGVEKLHHKLRQLGMTTLTQPPGHYGLSLILGGAEVTLWDLVGMYASMARSLNHYFRYPEPQRYDYADVHGLSFEASATPVSENASHRSSSGYLGAASLWFAFQAMQEVARPGAEAGWQYFSSSQSLAWKTGTSYGNRDAWAVGLTPRYAIGVWVGNADGEGRPGLTGVTAAAPLLFDIAQLMPAGDWFDVPRSDMAQVLVSTHSGYRAPRNATDTLKMWVPQSGLKAPVSPYHQLVHLDAGEQFRVLSNCEPIHHMQNRQWFVLPPVQEWYYKRKHPSYRPLPPFRADCRPMDDSDSPLDVIYPKADAKIYIPKELGGNRGRTVFEATHRDAHQTLYWHVDDRYIGETQDRHQMALLLEPGNHTLHLVDEQGNTLTRPFEILAYEKERGD</sequence>
<comment type="similarity">
    <text evidence="3">In the N-terminal section; belongs to the glycosyltransferase 51 family.</text>
</comment>